<evidence type="ECO:0000313" key="4">
    <source>
        <dbReference type="Proteomes" id="UP000317043"/>
    </source>
</evidence>
<dbReference type="RefSeq" id="WP_142036538.1">
    <property type="nucleotide sequence ID" value="NZ_JBHTGS010000001.1"/>
</dbReference>
<feature type="transmembrane region" description="Helical" evidence="2">
    <location>
        <begin position="199"/>
        <end position="219"/>
    </location>
</feature>
<keyword evidence="2" id="KW-0812">Transmembrane</keyword>
<dbReference type="OrthoDB" id="5197881at2"/>
<dbReference type="EMBL" id="VFOW01000001">
    <property type="protein sequence ID" value="TQL75919.1"/>
    <property type="molecule type" value="Genomic_DNA"/>
</dbReference>
<feature type="region of interest" description="Disordered" evidence="1">
    <location>
        <begin position="1"/>
        <end position="94"/>
    </location>
</feature>
<feature type="compositionally biased region" description="Low complexity" evidence="1">
    <location>
        <begin position="55"/>
        <end position="70"/>
    </location>
</feature>
<evidence type="ECO:0000313" key="3">
    <source>
        <dbReference type="EMBL" id="TQL75919.1"/>
    </source>
</evidence>
<dbReference type="InParanoid" id="A0A543ATK9"/>
<feature type="transmembrane region" description="Helical" evidence="2">
    <location>
        <begin position="226"/>
        <end position="245"/>
    </location>
</feature>
<feature type="transmembrane region" description="Helical" evidence="2">
    <location>
        <begin position="164"/>
        <end position="187"/>
    </location>
</feature>
<keyword evidence="2" id="KW-1133">Transmembrane helix</keyword>
<sequence>MGNAETSQNTPPPTVAIPSPAQAPDHASPTGITPDGATQGTADGSAADIGNAAQTSTPTSSPPGTDTSPSNWSTTGGGLDQYSTPAQGQAPQAEQSYTYTAVDYSAPSGLTTPDTTQATPEPPAYTAISNPASGYSPNQAPLLAATRPAVAGLKTVPDVRLRRLMGISVWGLFLASAGLVLGGIALFRLMGDMPDWFEPVFAGTGVFGLALIIAGFVTVKYRLVPWLLLSASSVTLAVGVVLLGTA</sequence>
<accession>A0A543ATK9</accession>
<reference evidence="3 4" key="1">
    <citation type="submission" date="2019-06" db="EMBL/GenBank/DDBJ databases">
        <title>Sequencing the genomes of 1000 actinobacteria strains.</title>
        <authorList>
            <person name="Klenk H.-P."/>
        </authorList>
    </citation>
    <scope>NUCLEOTIDE SEQUENCE [LARGE SCALE GENOMIC DNA]</scope>
    <source>
        <strain evidence="3 4">DSM 45928</strain>
    </source>
</reference>
<comment type="caution">
    <text evidence="3">The sequence shown here is derived from an EMBL/GenBank/DDBJ whole genome shotgun (WGS) entry which is preliminary data.</text>
</comment>
<dbReference type="Proteomes" id="UP000317043">
    <property type="component" value="Unassembled WGS sequence"/>
</dbReference>
<name>A0A543ATK9_9ACTN</name>
<evidence type="ECO:0000256" key="2">
    <source>
        <dbReference type="SAM" id="Phobius"/>
    </source>
</evidence>
<evidence type="ECO:0000256" key="1">
    <source>
        <dbReference type="SAM" id="MobiDB-lite"/>
    </source>
</evidence>
<gene>
    <name evidence="3" type="ORF">FB566_1436</name>
</gene>
<feature type="compositionally biased region" description="Polar residues" evidence="1">
    <location>
        <begin position="81"/>
        <end position="94"/>
    </location>
</feature>
<proteinExistence type="predicted"/>
<dbReference type="AlphaFoldDB" id="A0A543ATK9"/>
<organism evidence="3 4">
    <name type="scientific">Stackebrandtia endophytica</name>
    <dbReference type="NCBI Taxonomy" id="1496996"/>
    <lineage>
        <taxon>Bacteria</taxon>
        <taxon>Bacillati</taxon>
        <taxon>Actinomycetota</taxon>
        <taxon>Actinomycetes</taxon>
        <taxon>Glycomycetales</taxon>
        <taxon>Glycomycetaceae</taxon>
        <taxon>Stackebrandtia</taxon>
    </lineage>
</organism>
<keyword evidence="2" id="KW-0472">Membrane</keyword>
<keyword evidence="4" id="KW-1185">Reference proteome</keyword>
<protein>
    <submittedName>
        <fullName evidence="3">Uncharacterized protein</fullName>
    </submittedName>
</protein>